<feature type="region of interest" description="Disordered" evidence="1">
    <location>
        <begin position="73"/>
        <end position="104"/>
    </location>
</feature>
<feature type="compositionally biased region" description="Acidic residues" evidence="1">
    <location>
        <begin position="73"/>
        <end position="98"/>
    </location>
</feature>
<accession>A0A2N9J602</accession>
<gene>
    <name evidence="4" type="ORF">FSB_LOCUS59815</name>
</gene>
<evidence type="ECO:0000259" key="3">
    <source>
        <dbReference type="Pfam" id="PF10551"/>
    </source>
</evidence>
<dbReference type="InterPro" id="IPR004332">
    <property type="entry name" value="Transposase_MuDR"/>
</dbReference>
<feature type="domain" description="MULE transposase" evidence="3">
    <location>
        <begin position="350"/>
        <end position="456"/>
    </location>
</feature>
<name>A0A2N9J602_FAGSY</name>
<dbReference type="InterPro" id="IPR018289">
    <property type="entry name" value="MULE_transposase_dom"/>
</dbReference>
<dbReference type="EMBL" id="OIVN01006382">
    <property type="protein sequence ID" value="SPD31933.1"/>
    <property type="molecule type" value="Genomic_DNA"/>
</dbReference>
<feature type="domain" description="Transposase MuDR plant" evidence="2">
    <location>
        <begin position="153"/>
        <end position="214"/>
    </location>
</feature>
<evidence type="ECO:0008006" key="5">
    <source>
        <dbReference type="Google" id="ProtNLM"/>
    </source>
</evidence>
<dbReference type="Pfam" id="PF03108">
    <property type="entry name" value="DBD_Tnp_Mut"/>
    <property type="match status" value="1"/>
</dbReference>
<reference evidence="4" key="1">
    <citation type="submission" date="2018-02" db="EMBL/GenBank/DDBJ databases">
        <authorList>
            <person name="Cohen D.B."/>
            <person name="Kent A.D."/>
        </authorList>
    </citation>
    <scope>NUCLEOTIDE SEQUENCE</scope>
</reference>
<protein>
    <recommendedName>
        <fullName evidence="5">MULE transposase domain-containing protein</fullName>
    </recommendedName>
</protein>
<sequence length="611" mass="70603">MLNAAELYVEVEPLTVGIVMQSPRVERIAQSLPETLTPVEECGPSTQVDNIPYVPSEHIDDIEFSERLVVNDDYDMDEEEDDDYDVEEEEEEEEESNELDCWGDMPDADNRQTVPILQPPSQSFLENTWDDIHDPSYDGEMCITNWDESQEFQKGLQFSDKQEVQHAIMLYSLKHNQAYKVKESNKTKLHVCCINLCGWRVRACKRSKHGLWEITKYNGPHTCTHDTFTPNSTVLDSKFIEREVRHLVQGDHSIKIKALQKEIKHLHKNYDASYYKVWDARRKAIVHLFGDWDESYHLLPKFMAALIESNPSSKVEWKTLNTGVIGSAYFHRVFWAFGPSIEGFKHCRPVISIDATFLYGKYKGKLMIAMAQDANNSVYPLAFAVVEEESQSSWYWFLDCIKKHVTTLDEICIISDRHTGIMSAIDAILATDDEDDDSSRPPNLYHRFCIRHVASNFNERYHDKQLKNMIKKAGGVNQLRKFNTIMEAIRKLNPSAGKRLDDIPREKWALAHDGGRRYGATTTNLVECFNGVLKGARNLPITAMMEFIFFKLVKYFNDRRNNIRANLEEGQVYSKHAMDIFEKYAEKSLLHIVTEVPDPRPLKTFDSSTWA</sequence>
<proteinExistence type="predicted"/>
<evidence type="ECO:0000313" key="4">
    <source>
        <dbReference type="EMBL" id="SPD31933.1"/>
    </source>
</evidence>
<dbReference type="AlphaFoldDB" id="A0A2N9J602"/>
<dbReference type="PANTHER" id="PTHR31973:SF195">
    <property type="entry name" value="MUDR FAMILY TRANSPOSASE"/>
    <property type="match status" value="1"/>
</dbReference>
<organism evidence="4">
    <name type="scientific">Fagus sylvatica</name>
    <name type="common">Beechnut</name>
    <dbReference type="NCBI Taxonomy" id="28930"/>
    <lineage>
        <taxon>Eukaryota</taxon>
        <taxon>Viridiplantae</taxon>
        <taxon>Streptophyta</taxon>
        <taxon>Embryophyta</taxon>
        <taxon>Tracheophyta</taxon>
        <taxon>Spermatophyta</taxon>
        <taxon>Magnoliopsida</taxon>
        <taxon>eudicotyledons</taxon>
        <taxon>Gunneridae</taxon>
        <taxon>Pentapetalae</taxon>
        <taxon>rosids</taxon>
        <taxon>fabids</taxon>
        <taxon>Fagales</taxon>
        <taxon>Fagaceae</taxon>
        <taxon>Fagus</taxon>
    </lineage>
</organism>
<dbReference type="PANTHER" id="PTHR31973">
    <property type="entry name" value="POLYPROTEIN, PUTATIVE-RELATED"/>
    <property type="match status" value="1"/>
</dbReference>
<evidence type="ECO:0000259" key="2">
    <source>
        <dbReference type="Pfam" id="PF03108"/>
    </source>
</evidence>
<evidence type="ECO:0000256" key="1">
    <source>
        <dbReference type="SAM" id="MobiDB-lite"/>
    </source>
</evidence>
<dbReference type="Pfam" id="PF10551">
    <property type="entry name" value="MULE"/>
    <property type="match status" value="1"/>
</dbReference>